<proteinExistence type="inferred from homology"/>
<dbReference type="PANTHER" id="PTHR30465">
    <property type="entry name" value="INNER MEMBRANE ABC TRANSPORTER"/>
    <property type="match status" value="1"/>
</dbReference>
<evidence type="ECO:0000256" key="6">
    <source>
        <dbReference type="ARBA" id="ARBA00023136"/>
    </source>
</evidence>
<dbReference type="EMBL" id="OFSM01000003">
    <property type="protein sequence ID" value="SOY28023.1"/>
    <property type="molecule type" value="Genomic_DNA"/>
</dbReference>
<comment type="subcellular location">
    <subcellularLocation>
        <location evidence="1 7">Cell membrane</location>
        <topology evidence="1 7">Multi-pass membrane protein</topology>
    </subcellularLocation>
</comment>
<dbReference type="RefSeq" id="WP_242982286.1">
    <property type="nucleotide sequence ID" value="NZ_CANRXC010000003.1"/>
</dbReference>
<feature type="transmembrane region" description="Helical" evidence="7">
    <location>
        <begin position="146"/>
        <end position="169"/>
    </location>
</feature>
<dbReference type="GO" id="GO:0005886">
    <property type="term" value="C:plasma membrane"/>
    <property type="evidence" value="ECO:0007669"/>
    <property type="project" value="UniProtKB-SubCell"/>
</dbReference>
<keyword evidence="4 7" id="KW-0812">Transmembrane</keyword>
<evidence type="ECO:0000259" key="8">
    <source>
        <dbReference type="PROSITE" id="PS50928"/>
    </source>
</evidence>
<dbReference type="SUPFAM" id="SSF161098">
    <property type="entry name" value="MetI-like"/>
    <property type="match status" value="1"/>
</dbReference>
<feature type="transmembrane region" description="Helical" evidence="7">
    <location>
        <begin position="338"/>
        <end position="365"/>
    </location>
</feature>
<dbReference type="Proteomes" id="UP000236311">
    <property type="component" value="Unassembled WGS sequence"/>
</dbReference>
<dbReference type="Pfam" id="PF19300">
    <property type="entry name" value="BPD_transp_1_N"/>
    <property type="match status" value="1"/>
</dbReference>
<dbReference type="Pfam" id="PF00528">
    <property type="entry name" value="BPD_transp_1"/>
    <property type="match status" value="1"/>
</dbReference>
<dbReference type="InterPro" id="IPR000515">
    <property type="entry name" value="MetI-like"/>
</dbReference>
<comment type="similarity">
    <text evidence="7">Belongs to the binding-protein-dependent transport system permease family.</text>
</comment>
<keyword evidence="5 7" id="KW-1133">Transmembrane helix</keyword>
<evidence type="ECO:0000256" key="5">
    <source>
        <dbReference type="ARBA" id="ARBA00022989"/>
    </source>
</evidence>
<accession>A0A2K4ZC32</accession>
<feature type="domain" description="ABC transmembrane type-1" evidence="8">
    <location>
        <begin position="146"/>
        <end position="356"/>
    </location>
</feature>
<evidence type="ECO:0000256" key="4">
    <source>
        <dbReference type="ARBA" id="ARBA00022692"/>
    </source>
</evidence>
<evidence type="ECO:0000256" key="1">
    <source>
        <dbReference type="ARBA" id="ARBA00004651"/>
    </source>
</evidence>
<dbReference type="InterPro" id="IPR045621">
    <property type="entry name" value="BPD_transp_1_N"/>
</dbReference>
<evidence type="ECO:0000256" key="3">
    <source>
        <dbReference type="ARBA" id="ARBA00022475"/>
    </source>
</evidence>
<sequence length="376" mass="41893">MEENAYKSKSMHEDLPKKTLRESIIDFFKKDLVQYIVKRILMFIPTLLLISILVFFVIQLPPGDYVSAHIAALATEGEIVDADYAAQLRADYGLDLPIHEQYIKWIKDIIWTPTDSTYYRLYGSHHNWKYSFAYGKDVWDVVDDRLGLTILVTAIIMIFQYAVSLPIAVYASTHQYSVGDYISSIIGFLGAAIPNFILAIVLMYLSYKWTGNANVGLFSQEMLQNGVHLYNFGEFLKRMIIPILVIGTSGTCGIIRSVRAQMLDEVGRQYTLTARAKGVPERTIIMKYCFRAAINPTVSGLGGVLSSLFSGSTVTAMVLNMQIQGPVLLKALQAQDMYLAGAIVMVQAVLVVVGILLSDIALAFLDPRIRYSGGGR</sequence>
<dbReference type="GO" id="GO:0055085">
    <property type="term" value="P:transmembrane transport"/>
    <property type="evidence" value="ECO:0007669"/>
    <property type="project" value="InterPro"/>
</dbReference>
<reference evidence="9 10" key="1">
    <citation type="submission" date="2018-01" db="EMBL/GenBank/DDBJ databases">
        <authorList>
            <person name="Gaut B.S."/>
            <person name="Morton B.R."/>
            <person name="Clegg M.T."/>
            <person name="Duvall M.R."/>
        </authorList>
    </citation>
    <scope>NUCLEOTIDE SEQUENCE [LARGE SCALE GENOMIC DNA]</scope>
    <source>
        <strain evidence="9">GP69</strain>
    </source>
</reference>
<evidence type="ECO:0000256" key="2">
    <source>
        <dbReference type="ARBA" id="ARBA00022448"/>
    </source>
</evidence>
<feature type="transmembrane region" description="Helical" evidence="7">
    <location>
        <begin position="40"/>
        <end position="58"/>
    </location>
</feature>
<keyword evidence="2 7" id="KW-0813">Transport</keyword>
<evidence type="ECO:0000313" key="9">
    <source>
        <dbReference type="EMBL" id="SOY28023.1"/>
    </source>
</evidence>
<feature type="transmembrane region" description="Helical" evidence="7">
    <location>
        <begin position="181"/>
        <end position="207"/>
    </location>
</feature>
<gene>
    <name evidence="9" type="primary">dppB_1</name>
    <name evidence="9" type="ORF">AMURIS_00728</name>
</gene>
<name>A0A2K4ZC32_9FIRM</name>
<feature type="transmembrane region" description="Helical" evidence="7">
    <location>
        <begin position="239"/>
        <end position="258"/>
    </location>
</feature>
<feature type="transmembrane region" description="Helical" evidence="7">
    <location>
        <begin position="292"/>
        <end position="318"/>
    </location>
</feature>
<dbReference type="AlphaFoldDB" id="A0A2K4ZC32"/>
<evidence type="ECO:0000256" key="7">
    <source>
        <dbReference type="RuleBase" id="RU363032"/>
    </source>
</evidence>
<evidence type="ECO:0000313" key="10">
    <source>
        <dbReference type="Proteomes" id="UP000236311"/>
    </source>
</evidence>
<organism evidence="9 10">
    <name type="scientific">Acetatifactor muris</name>
    <dbReference type="NCBI Taxonomy" id="879566"/>
    <lineage>
        <taxon>Bacteria</taxon>
        <taxon>Bacillati</taxon>
        <taxon>Bacillota</taxon>
        <taxon>Clostridia</taxon>
        <taxon>Lachnospirales</taxon>
        <taxon>Lachnospiraceae</taxon>
        <taxon>Acetatifactor</taxon>
    </lineage>
</organism>
<keyword evidence="10" id="KW-1185">Reference proteome</keyword>
<dbReference type="Gene3D" id="1.10.3720.10">
    <property type="entry name" value="MetI-like"/>
    <property type="match status" value="1"/>
</dbReference>
<protein>
    <submittedName>
        <fullName evidence="9">Dipeptide transport system permease protein DppB</fullName>
    </submittedName>
</protein>
<keyword evidence="6 7" id="KW-0472">Membrane</keyword>
<keyword evidence="3" id="KW-1003">Cell membrane</keyword>
<dbReference type="PROSITE" id="PS50928">
    <property type="entry name" value="ABC_TM1"/>
    <property type="match status" value="1"/>
</dbReference>
<dbReference type="InterPro" id="IPR035906">
    <property type="entry name" value="MetI-like_sf"/>
</dbReference>
<dbReference type="PANTHER" id="PTHR30465:SF43">
    <property type="entry name" value="OLIGOPEPTIDE ABC TRANSPORTER, PERMEASE PROTEIN"/>
    <property type="match status" value="1"/>
</dbReference>